<dbReference type="Proteomes" id="UP001159363">
    <property type="component" value="Chromosome 9"/>
</dbReference>
<gene>
    <name evidence="2" type="ORF">PR048_024821</name>
</gene>
<evidence type="ECO:0000313" key="2">
    <source>
        <dbReference type="EMBL" id="KAJ8873981.1"/>
    </source>
</evidence>
<organism evidence="2 3">
    <name type="scientific">Dryococelus australis</name>
    <dbReference type="NCBI Taxonomy" id="614101"/>
    <lineage>
        <taxon>Eukaryota</taxon>
        <taxon>Metazoa</taxon>
        <taxon>Ecdysozoa</taxon>
        <taxon>Arthropoda</taxon>
        <taxon>Hexapoda</taxon>
        <taxon>Insecta</taxon>
        <taxon>Pterygota</taxon>
        <taxon>Neoptera</taxon>
        <taxon>Polyneoptera</taxon>
        <taxon>Phasmatodea</taxon>
        <taxon>Verophasmatodea</taxon>
        <taxon>Anareolatae</taxon>
        <taxon>Phasmatidae</taxon>
        <taxon>Eurycanthinae</taxon>
        <taxon>Dryococelus</taxon>
    </lineage>
</organism>
<sequence length="547" mass="60519">MSLPLHVYILTDTQNGIRPLKLAMMEVWGNAGTQELGETGDSRENPLISSIVRYTVPTCEGPWRGGGGTPPPGIEPDSPRCEANGLTTTPPRPQLRLIFLRLVQVKLGTQPSVASVSRPSVSKPSVDLFVRQLKATHNSPSAVDPSGQKIISVTTQQHELSRPETNVSNCRYSSGANRDFDSRKVNSGWVKGYGLARSNPQYTGRGPRCLSGWPANLPPMRTGFSPRPGHSRIFASENRAGRCRWQAGFIGDLPFPLLSGVAPFSPHFILIGSRDLVVESRPSLSTQFNIRIQAPSPDTHSGITPGDVNKPFPIQSYWTMPLVSGFSRGSHVSPALVFRRCSMLTSLHTHRLSRPPYSSATREKTLLGNLQYAKMLCSILAVLQVANIPEIRFPKRVSFPSSIIGSSRGFRKDEVTVNGLYPHHRDETARRFLRRWHNRSLIGRTRLWGTDLVSDRLLHVADSSPPLPRLLSIGPEEQLTSVTRQRRVNKQTEPVRVNRQGKHKHHAPYQTGSAMIAAYSETSCIPVTTNPAFRQGSGEIRARLESR</sequence>
<name>A0ABQ9GPQ9_9NEOP</name>
<evidence type="ECO:0000256" key="1">
    <source>
        <dbReference type="SAM" id="MobiDB-lite"/>
    </source>
</evidence>
<keyword evidence="3" id="KW-1185">Reference proteome</keyword>
<comment type="caution">
    <text evidence="2">The sequence shown here is derived from an EMBL/GenBank/DDBJ whole genome shotgun (WGS) entry which is preliminary data.</text>
</comment>
<reference evidence="2 3" key="1">
    <citation type="submission" date="2023-02" db="EMBL/GenBank/DDBJ databases">
        <title>LHISI_Scaffold_Assembly.</title>
        <authorList>
            <person name="Stuart O.P."/>
            <person name="Cleave R."/>
            <person name="Magrath M.J.L."/>
            <person name="Mikheyev A.S."/>
        </authorList>
    </citation>
    <scope>NUCLEOTIDE SEQUENCE [LARGE SCALE GENOMIC DNA]</scope>
    <source>
        <strain evidence="2">Daus_M_001</strain>
        <tissue evidence="2">Leg muscle</tissue>
    </source>
</reference>
<protein>
    <submittedName>
        <fullName evidence="2">Uncharacterized protein</fullName>
    </submittedName>
</protein>
<accession>A0ABQ9GPQ9</accession>
<dbReference type="EMBL" id="JARBHB010000010">
    <property type="protein sequence ID" value="KAJ8873981.1"/>
    <property type="molecule type" value="Genomic_DNA"/>
</dbReference>
<proteinExistence type="predicted"/>
<feature type="region of interest" description="Disordered" evidence="1">
    <location>
        <begin position="487"/>
        <end position="509"/>
    </location>
</feature>
<feature type="region of interest" description="Disordered" evidence="1">
    <location>
        <begin position="59"/>
        <end position="88"/>
    </location>
</feature>
<evidence type="ECO:0000313" key="3">
    <source>
        <dbReference type="Proteomes" id="UP001159363"/>
    </source>
</evidence>